<dbReference type="PANTHER" id="PTHR47212:SF4">
    <property type="entry name" value="ADHESIN-LIKE PROTEIN, PUTATIVE (DUF3741)-RELATED"/>
    <property type="match status" value="1"/>
</dbReference>
<evidence type="ECO:0000313" key="5">
    <source>
        <dbReference type="Proteomes" id="UP000298416"/>
    </source>
</evidence>
<feature type="region of interest" description="Disordered" evidence="1">
    <location>
        <begin position="699"/>
        <end position="723"/>
    </location>
</feature>
<feature type="region of interest" description="Disordered" evidence="1">
    <location>
        <begin position="441"/>
        <end position="470"/>
    </location>
</feature>
<dbReference type="AlphaFoldDB" id="A0A8X8Y7Y8"/>
<feature type="domain" description="DUF4378" evidence="3">
    <location>
        <begin position="795"/>
        <end position="943"/>
    </location>
</feature>
<feature type="compositionally biased region" description="Basic and acidic residues" evidence="1">
    <location>
        <begin position="445"/>
        <end position="454"/>
    </location>
</feature>
<dbReference type="PANTHER" id="PTHR47212">
    <property type="entry name" value="ADHESIN-LIKE PROTEIN, PUTATIVE (DUF3741)-RELATED"/>
    <property type="match status" value="1"/>
</dbReference>
<dbReference type="Pfam" id="PF14309">
    <property type="entry name" value="DUF4378"/>
    <property type="match status" value="1"/>
</dbReference>
<proteinExistence type="predicted"/>
<feature type="domain" description="DUF3741" evidence="2">
    <location>
        <begin position="220"/>
        <end position="258"/>
    </location>
</feature>
<keyword evidence="5" id="KW-1185">Reference proteome</keyword>
<feature type="region of interest" description="Disordered" evidence="1">
    <location>
        <begin position="404"/>
        <end position="425"/>
    </location>
</feature>
<dbReference type="InterPro" id="IPR025486">
    <property type="entry name" value="DUF4378"/>
</dbReference>
<organism evidence="4">
    <name type="scientific">Salvia splendens</name>
    <name type="common">Scarlet sage</name>
    <dbReference type="NCBI Taxonomy" id="180675"/>
    <lineage>
        <taxon>Eukaryota</taxon>
        <taxon>Viridiplantae</taxon>
        <taxon>Streptophyta</taxon>
        <taxon>Embryophyta</taxon>
        <taxon>Tracheophyta</taxon>
        <taxon>Spermatophyta</taxon>
        <taxon>Magnoliopsida</taxon>
        <taxon>eudicotyledons</taxon>
        <taxon>Gunneridae</taxon>
        <taxon>Pentapetalae</taxon>
        <taxon>asterids</taxon>
        <taxon>lamiids</taxon>
        <taxon>Lamiales</taxon>
        <taxon>Lamiaceae</taxon>
        <taxon>Nepetoideae</taxon>
        <taxon>Mentheae</taxon>
        <taxon>Salviinae</taxon>
        <taxon>Salvia</taxon>
        <taxon>Salvia subgen. Calosphace</taxon>
        <taxon>core Calosphace</taxon>
    </lineage>
</organism>
<evidence type="ECO:0000313" key="4">
    <source>
        <dbReference type="EMBL" id="KAG6427150.1"/>
    </source>
</evidence>
<dbReference type="EMBL" id="PNBA02000004">
    <property type="protein sequence ID" value="KAG6427150.1"/>
    <property type="molecule type" value="Genomic_DNA"/>
</dbReference>
<feature type="region of interest" description="Disordered" evidence="1">
    <location>
        <begin position="109"/>
        <end position="132"/>
    </location>
</feature>
<evidence type="ECO:0008006" key="6">
    <source>
        <dbReference type="Google" id="ProtNLM"/>
    </source>
</evidence>
<dbReference type="InterPro" id="IPR022212">
    <property type="entry name" value="DUF3741"/>
</dbReference>
<feature type="compositionally biased region" description="Polar residues" evidence="1">
    <location>
        <begin position="459"/>
        <end position="470"/>
    </location>
</feature>
<feature type="compositionally biased region" description="Basic residues" evidence="1">
    <location>
        <begin position="116"/>
        <end position="129"/>
    </location>
</feature>
<evidence type="ECO:0000259" key="3">
    <source>
        <dbReference type="Pfam" id="PF14309"/>
    </source>
</evidence>
<sequence>MAKKSKKRLSRHERGQAGCISGLISIFHFRHGPSTKRLLSDRSRVNKQVVGNHPVILDSTEKCESIKVAEEGNMPMLDAAKTSVKELMEEEMCNESENIKDSAMGLEHCNSNNGNHLKKRQKKRSRSRIKSSDLDVTELGTSEHLMPENGIQVQEQRSLDNLDLEMIMEELAQINQRNANGSKNDLCGDHDIPSGQTVNVIEEKLVAAVIVLAEQRLECGKHFGEDGNSCCSKEFMDALKTLSVNKGLLLKQLKDPNSKLVKHVQNLEDARLSRDAITNLLPASSLSEDKAGKLKCDESSSRKHRNFFRRRTKSLESYPVIGDKDLQNHNKIVILKPGQAGAHSPQIDARVSSLRLQSPDMDNKVQNNRNTSQFSFTEIKRMLRHAIGKERQGVSPDRVNIKLSPKLQNSNNGDKGSTGESLCWSSPNRNHFYTERFLTSSPSFKKGEPVRNLKDGSSAAANETSQNSRLGGSNIYVEAKKHLSEMLNNGGETPESVTRQLPKSLGRILSLPEYNNGTPCCSPRKYGDDIFVTTQVRLSPRAMGRSDLSGLLQENLNNHLSPRKQYLDSQPVSSSSNCNDKIQSLDTSDKITLSDDQEHFIEIQSVNEDTLNHEAQSLPGVVADTEEMAESKHEEEEKIITNSSESSNDLIGGDIENEDTREVDNTQVPSQLSADCSPYSDLVSSHYFVRFNSECEGRPFSGEDKSLSSPESPPSGPAIAENDDSDCTMYKLERPSPISVLEPLFTDDDISPASTTSQPVVREIQPRHIHFEEQSFASDQGICTRISLEDEESAFEYVEAVLLGSGLNWDEFLLRWISMHEILDSSLFDEVELFSSRPKHDQKLLFDCANAALKEVCEKYFGRFSGTSHVKMNNQVAPRGMDLIHEIWKLVEWHLLQLPQPHSLEQLVKADLVRSRKWMVLQSDVEFIVSEMGETIFTELVEETVLIFLDDTLECEFALFQNESDAIEATDL</sequence>
<dbReference type="Pfam" id="PF12552">
    <property type="entry name" value="DUF3741"/>
    <property type="match status" value="1"/>
</dbReference>
<protein>
    <recommendedName>
        <fullName evidence="6">DUF4378 domain-containing protein</fullName>
    </recommendedName>
</protein>
<gene>
    <name evidence="4" type="ORF">SASPL_111390</name>
</gene>
<feature type="compositionally biased region" description="Polar residues" evidence="1">
    <location>
        <begin position="406"/>
        <end position="425"/>
    </location>
</feature>
<feature type="compositionally biased region" description="Polar residues" evidence="1">
    <location>
        <begin position="640"/>
        <end position="649"/>
    </location>
</feature>
<reference evidence="4" key="1">
    <citation type="submission" date="2018-01" db="EMBL/GenBank/DDBJ databases">
        <authorList>
            <person name="Mao J.F."/>
        </authorList>
    </citation>
    <scope>NUCLEOTIDE SEQUENCE</scope>
    <source>
        <strain evidence="4">Huo1</strain>
        <tissue evidence="4">Leaf</tissue>
    </source>
</reference>
<evidence type="ECO:0000259" key="2">
    <source>
        <dbReference type="Pfam" id="PF12552"/>
    </source>
</evidence>
<name>A0A8X8Y7Y8_SALSN</name>
<feature type="region of interest" description="Disordered" evidence="1">
    <location>
        <begin position="635"/>
        <end position="660"/>
    </location>
</feature>
<dbReference type="Proteomes" id="UP000298416">
    <property type="component" value="Unassembled WGS sequence"/>
</dbReference>
<accession>A0A8X8Y7Y8</accession>
<comment type="caution">
    <text evidence="4">The sequence shown here is derived from an EMBL/GenBank/DDBJ whole genome shotgun (WGS) entry which is preliminary data.</text>
</comment>
<evidence type="ECO:0000256" key="1">
    <source>
        <dbReference type="SAM" id="MobiDB-lite"/>
    </source>
</evidence>
<reference evidence="4" key="2">
    <citation type="submission" date="2020-08" db="EMBL/GenBank/DDBJ databases">
        <title>Plant Genome Project.</title>
        <authorList>
            <person name="Zhang R.-G."/>
        </authorList>
    </citation>
    <scope>NUCLEOTIDE SEQUENCE</scope>
    <source>
        <strain evidence="4">Huo1</strain>
        <tissue evidence="4">Leaf</tissue>
    </source>
</reference>